<feature type="signal peptide" evidence="1">
    <location>
        <begin position="1"/>
        <end position="22"/>
    </location>
</feature>
<evidence type="ECO:0000313" key="2">
    <source>
        <dbReference type="EMBL" id="CAD6994810.1"/>
    </source>
</evidence>
<comment type="caution">
    <text evidence="2">The sequence shown here is derived from an EMBL/GenBank/DDBJ whole genome shotgun (WGS) entry which is preliminary data.</text>
</comment>
<dbReference type="EMBL" id="CAJHJT010000001">
    <property type="protein sequence ID" value="CAD6994810.1"/>
    <property type="molecule type" value="Genomic_DNA"/>
</dbReference>
<dbReference type="AlphaFoldDB" id="A0A811U8J6"/>
<name>A0A811U8J6_CERCA</name>
<dbReference type="Proteomes" id="UP000606786">
    <property type="component" value="Unassembled WGS sequence"/>
</dbReference>
<gene>
    <name evidence="2" type="ORF">CCAP1982_LOCUS3540</name>
</gene>
<sequence length="130" mass="14207">MAVQKPVNVCLHFLLCFPLLSCLVEINSCDEQAHSGLTWPPLVKCNCASLWQRPMAGTVTMTDLHAAICGSVRAVGLVFVGVEAQLVIYLNVLDVGLRPHESVFVSGTLRKWGNFSFIIFVKCISSKKAT</sequence>
<organism evidence="2 3">
    <name type="scientific">Ceratitis capitata</name>
    <name type="common">Mediterranean fruit fly</name>
    <name type="synonym">Tephritis capitata</name>
    <dbReference type="NCBI Taxonomy" id="7213"/>
    <lineage>
        <taxon>Eukaryota</taxon>
        <taxon>Metazoa</taxon>
        <taxon>Ecdysozoa</taxon>
        <taxon>Arthropoda</taxon>
        <taxon>Hexapoda</taxon>
        <taxon>Insecta</taxon>
        <taxon>Pterygota</taxon>
        <taxon>Neoptera</taxon>
        <taxon>Endopterygota</taxon>
        <taxon>Diptera</taxon>
        <taxon>Brachycera</taxon>
        <taxon>Muscomorpha</taxon>
        <taxon>Tephritoidea</taxon>
        <taxon>Tephritidae</taxon>
        <taxon>Ceratitis</taxon>
        <taxon>Ceratitis</taxon>
    </lineage>
</organism>
<reference evidence="2" key="1">
    <citation type="submission" date="2020-11" db="EMBL/GenBank/DDBJ databases">
        <authorList>
            <person name="Whitehead M."/>
        </authorList>
    </citation>
    <scope>NUCLEOTIDE SEQUENCE</scope>
    <source>
        <strain evidence="2">EGII</strain>
    </source>
</reference>
<proteinExistence type="predicted"/>
<keyword evidence="3" id="KW-1185">Reference proteome</keyword>
<keyword evidence="1" id="KW-0732">Signal</keyword>
<feature type="chain" id="PRO_5032551445" evidence="1">
    <location>
        <begin position="23"/>
        <end position="130"/>
    </location>
</feature>
<evidence type="ECO:0000256" key="1">
    <source>
        <dbReference type="SAM" id="SignalP"/>
    </source>
</evidence>
<evidence type="ECO:0000313" key="3">
    <source>
        <dbReference type="Proteomes" id="UP000606786"/>
    </source>
</evidence>
<accession>A0A811U8J6</accession>
<protein>
    <submittedName>
        <fullName evidence="2">(Mediterranean fruit fly) hypothetical protein</fullName>
    </submittedName>
</protein>